<dbReference type="EMBL" id="JACAQK010000035">
    <property type="protein sequence ID" value="NWD39884.1"/>
    <property type="molecule type" value="Genomic_DNA"/>
</dbReference>
<dbReference type="SUPFAM" id="SSF50692">
    <property type="entry name" value="ADC-like"/>
    <property type="match status" value="1"/>
</dbReference>
<proteinExistence type="predicted"/>
<dbReference type="InterPro" id="IPR006656">
    <property type="entry name" value="Mopterin_OxRdtase"/>
</dbReference>
<dbReference type="GeneID" id="55848432"/>
<dbReference type="GO" id="GO:0045333">
    <property type="term" value="P:cellular respiration"/>
    <property type="evidence" value="ECO:0007669"/>
    <property type="project" value="UniProtKB-ARBA"/>
</dbReference>
<keyword evidence="2" id="KW-0479">Metal-binding</keyword>
<dbReference type="GO" id="GO:0016491">
    <property type="term" value="F:oxidoreductase activity"/>
    <property type="evidence" value="ECO:0007669"/>
    <property type="project" value="UniProtKB-KW"/>
</dbReference>
<keyword evidence="3" id="KW-0560">Oxidoreductase</keyword>
<dbReference type="Gene3D" id="3.40.228.10">
    <property type="entry name" value="Dimethylsulfoxide Reductase, domain 2"/>
    <property type="match status" value="1"/>
</dbReference>
<evidence type="ECO:0000313" key="8">
    <source>
        <dbReference type="Proteomes" id="UP000549134"/>
    </source>
</evidence>
<evidence type="ECO:0000256" key="4">
    <source>
        <dbReference type="ARBA" id="ARBA00023004"/>
    </source>
</evidence>
<dbReference type="InterPro" id="IPR006963">
    <property type="entry name" value="Mopterin_OxRdtase_4Fe-4S_dom"/>
</dbReference>
<evidence type="ECO:0000256" key="1">
    <source>
        <dbReference type="ARBA" id="ARBA00022485"/>
    </source>
</evidence>
<reference evidence="7 8" key="1">
    <citation type="submission" date="2020-04" db="EMBL/GenBank/DDBJ databases">
        <title>Molecular characterization of pseudomonads from Agaricus bisporus reveal novel blotch 2 pathogens in Western Europe.</title>
        <authorList>
            <person name="Taparia T."/>
            <person name="Krijger M."/>
            <person name="Haynes E."/>
            <person name="Elpinstone J.G."/>
            <person name="Noble R."/>
            <person name="Van Der Wolf J."/>
        </authorList>
    </citation>
    <scope>NUCLEOTIDE SEQUENCE [LARGE SCALE GENOMIC DNA]</scope>
    <source>
        <strain evidence="7 8">IPO3746</strain>
    </source>
</reference>
<dbReference type="SUPFAM" id="SSF53706">
    <property type="entry name" value="Formate dehydrogenase/DMSO reductase, domains 1-3"/>
    <property type="match status" value="1"/>
</dbReference>
<dbReference type="GO" id="GO:0046872">
    <property type="term" value="F:metal ion binding"/>
    <property type="evidence" value="ECO:0007669"/>
    <property type="project" value="UniProtKB-KW"/>
</dbReference>
<dbReference type="PANTHER" id="PTHR43105">
    <property type="entry name" value="RESPIRATORY NITRATE REDUCTASE"/>
    <property type="match status" value="1"/>
</dbReference>
<dbReference type="Gene3D" id="2.40.40.20">
    <property type="match status" value="1"/>
</dbReference>
<dbReference type="InterPro" id="IPR009010">
    <property type="entry name" value="Asp_de-COase-like_dom_sf"/>
</dbReference>
<keyword evidence="4" id="KW-0408">Iron</keyword>
<feature type="domain" description="4Fe-4S Mo/W bis-MGD-type" evidence="6">
    <location>
        <begin position="1"/>
        <end position="57"/>
    </location>
</feature>
<keyword evidence="1" id="KW-0004">4Fe-4S</keyword>
<evidence type="ECO:0000259" key="6">
    <source>
        <dbReference type="PROSITE" id="PS51669"/>
    </source>
</evidence>
<evidence type="ECO:0000256" key="3">
    <source>
        <dbReference type="ARBA" id="ARBA00023002"/>
    </source>
</evidence>
<dbReference type="Gene3D" id="2.20.25.90">
    <property type="entry name" value="ADC-like domains"/>
    <property type="match status" value="1"/>
</dbReference>
<accession>A0A7Y8AT44</accession>
<comment type="caution">
    <text evidence="7">The sequence shown here is derived from an EMBL/GenBank/DDBJ whole genome shotgun (WGS) entry which is preliminary data.</text>
</comment>
<dbReference type="AlphaFoldDB" id="A0A7Y8AT44"/>
<dbReference type="GO" id="GO:0051539">
    <property type="term" value="F:4 iron, 4 sulfur cluster binding"/>
    <property type="evidence" value="ECO:0007669"/>
    <property type="project" value="UniProtKB-KW"/>
</dbReference>
<dbReference type="PANTHER" id="PTHR43105:SF9">
    <property type="entry name" value="NADPH-FE(3+) OXIDOREDUCTASE SUBUNIT ALPHA"/>
    <property type="match status" value="1"/>
</dbReference>
<dbReference type="Gene3D" id="3.40.50.740">
    <property type="match status" value="1"/>
</dbReference>
<protein>
    <submittedName>
        <fullName evidence="7">Molybdopterin-dependent oxidoreductase</fullName>
    </submittedName>
</protein>
<dbReference type="InterPro" id="IPR050123">
    <property type="entry name" value="Prok_molybdopt-oxidoreductase"/>
</dbReference>
<gene>
    <name evidence="7" type="ORF">HX787_28910</name>
</gene>
<dbReference type="InterPro" id="IPR006657">
    <property type="entry name" value="MoPterin_dinucl-bd_dom"/>
</dbReference>
<evidence type="ECO:0000313" key="7">
    <source>
        <dbReference type="EMBL" id="NWD39884.1"/>
    </source>
</evidence>
<dbReference type="GO" id="GO:0043546">
    <property type="term" value="F:molybdopterin cofactor binding"/>
    <property type="evidence" value="ECO:0007669"/>
    <property type="project" value="InterPro"/>
</dbReference>
<evidence type="ECO:0000256" key="2">
    <source>
        <dbReference type="ARBA" id="ARBA00022723"/>
    </source>
</evidence>
<evidence type="ECO:0000256" key="5">
    <source>
        <dbReference type="ARBA" id="ARBA00023014"/>
    </source>
</evidence>
<dbReference type="RefSeq" id="WP_031319606.1">
    <property type="nucleotide sequence ID" value="NZ_CP020369.1"/>
</dbReference>
<sequence length="762" mass="83903">MTVAKTACILCSRNCGLQVEIEEGAITRIRGDEDHPVTQGYICQKAARLQHYQSHDDRLKHPLRREPDGTFVRVSWDEALDDIARRLMQIRDQHGGDAFAFVGGGGQGNHLGSAYGNSQLRAAMGSKNAYNSLAQEKTGDFWVNGRIFGRQDCHTTEDVEHADYVLFIGCNPFQAHGIPNARDTLKHLKKDPDRTMVVIDPRRSETAKQADIHLQLKPGTDAYLLSAMLAIIVGEGLHDQAFLARHCTGFEAVAQALAQIPVADYAARADVPLAAIERVARGFATARTACIRIDLGIQHTLHTTLNGYLEKLLYLVTGNFGVKGGNNLHTFFLPLLGHTDERDARTRRTAHHGMFPIAGILPPNILPDEILLAGERRIRSVFVDSSNPLLTWPDTAAYEKAFASLELLVVVDVAMTETARMAHYVLPAASQFEKCEATGFNLEFPTNFFHLRHPLFPAPDECLSEPEIYTRLLEKMGVLPKHFPVLSALARHEPGATAHLGYLAALAALFARQRKLMPFAPSIMYRTLGAALPAGLAAAAPLLGLSLQYAKKHGAAVRRAGFKGHRATLGTALFRAILARPQGTLISVHEFEDTWSLLRNEDKRAHLQVPEMLEELAALRTETAPGQDYPFILMAGERRSYNANQIYRDPAWRKVDPHGALRMHPDDASALQVGAGDRVVCSSRRGDLEVVVELDDDMRRGVVSLPHGYGMRYKGGAPSGPALNRITALEDCDPLSRTPHHKYVPVRIQPLASVEQTMSISG</sequence>
<dbReference type="GO" id="GO:1990204">
    <property type="term" value="C:oxidoreductase complex"/>
    <property type="evidence" value="ECO:0007669"/>
    <property type="project" value="UniProtKB-ARBA"/>
</dbReference>
<dbReference type="PROSITE" id="PS51669">
    <property type="entry name" value="4FE4S_MOW_BIS_MGD"/>
    <property type="match status" value="1"/>
</dbReference>
<dbReference type="Pfam" id="PF04879">
    <property type="entry name" value="Molybdop_Fe4S4"/>
    <property type="match status" value="1"/>
</dbReference>
<dbReference type="Proteomes" id="UP000549134">
    <property type="component" value="Unassembled WGS sequence"/>
</dbReference>
<name>A0A7Y8AT44_PSETO</name>
<organism evidence="7 8">
    <name type="scientific">Pseudomonas tolaasii</name>
    <dbReference type="NCBI Taxonomy" id="29442"/>
    <lineage>
        <taxon>Bacteria</taxon>
        <taxon>Pseudomonadati</taxon>
        <taxon>Pseudomonadota</taxon>
        <taxon>Gammaproteobacteria</taxon>
        <taxon>Pseudomonadales</taxon>
        <taxon>Pseudomonadaceae</taxon>
        <taxon>Pseudomonas</taxon>
    </lineage>
</organism>
<dbReference type="Pfam" id="PF00384">
    <property type="entry name" value="Molybdopterin"/>
    <property type="match status" value="1"/>
</dbReference>
<dbReference type="GO" id="GO:0016020">
    <property type="term" value="C:membrane"/>
    <property type="evidence" value="ECO:0007669"/>
    <property type="project" value="TreeGrafter"/>
</dbReference>
<dbReference type="SMART" id="SM00926">
    <property type="entry name" value="Molybdop_Fe4S4"/>
    <property type="match status" value="1"/>
</dbReference>
<keyword evidence="5" id="KW-0411">Iron-sulfur</keyword>
<dbReference type="Pfam" id="PF01568">
    <property type="entry name" value="Molydop_binding"/>
    <property type="match status" value="1"/>
</dbReference>